<dbReference type="Proteomes" id="UP000316624">
    <property type="component" value="Unassembled WGS sequence"/>
</dbReference>
<evidence type="ECO:0000313" key="1">
    <source>
        <dbReference type="EMBL" id="TWH93280.1"/>
    </source>
</evidence>
<comment type="caution">
    <text evidence="1">The sequence shown here is derived from an EMBL/GenBank/DDBJ whole genome shotgun (WGS) entry which is preliminary data.</text>
</comment>
<protein>
    <submittedName>
        <fullName evidence="1">L,D-transpeptidase-like protein</fullName>
    </submittedName>
</protein>
<gene>
    <name evidence="1" type="ORF">IQ35_02187</name>
</gene>
<dbReference type="EMBL" id="VLKK01000007">
    <property type="protein sequence ID" value="TWH93280.1"/>
    <property type="molecule type" value="Genomic_DNA"/>
</dbReference>
<dbReference type="PANTHER" id="PTHR38477:SF1">
    <property type="entry name" value="MUREIN L,D-TRANSPEPTIDASE CATALYTIC DOMAIN FAMILY PROTEIN"/>
    <property type="match status" value="1"/>
</dbReference>
<organism evidence="1 2">
    <name type="scientific">Sphingobium wenxiniae (strain DSM 21828 / CGMCC 1.7748 / JZ-1)</name>
    <dbReference type="NCBI Taxonomy" id="595605"/>
    <lineage>
        <taxon>Bacteria</taxon>
        <taxon>Pseudomonadati</taxon>
        <taxon>Pseudomonadota</taxon>
        <taxon>Alphaproteobacteria</taxon>
        <taxon>Sphingomonadales</taxon>
        <taxon>Sphingomonadaceae</taxon>
        <taxon>Sphingobium</taxon>
    </lineage>
</organism>
<evidence type="ECO:0000313" key="2">
    <source>
        <dbReference type="Proteomes" id="UP000316624"/>
    </source>
</evidence>
<proteinExistence type="predicted"/>
<name>A0A562KCZ2_SPHWJ</name>
<keyword evidence="2" id="KW-1185">Reference proteome</keyword>
<dbReference type="InterPro" id="IPR032676">
    <property type="entry name" value="YkuD_2"/>
</dbReference>
<reference evidence="1 2" key="1">
    <citation type="journal article" date="2015" name="Stand. Genomic Sci.">
        <title>Genomic Encyclopedia of Bacterial and Archaeal Type Strains, Phase III: the genomes of soil and plant-associated and newly described type strains.</title>
        <authorList>
            <person name="Whitman W.B."/>
            <person name="Woyke T."/>
            <person name="Klenk H.P."/>
            <person name="Zhou Y."/>
            <person name="Lilburn T.G."/>
            <person name="Beck B.J."/>
            <person name="De Vos P."/>
            <person name="Vandamme P."/>
            <person name="Eisen J.A."/>
            <person name="Garrity G."/>
            <person name="Hugenholtz P."/>
            <person name="Kyrpides N.C."/>
        </authorList>
    </citation>
    <scope>NUCLEOTIDE SEQUENCE [LARGE SCALE GENOMIC DNA]</scope>
    <source>
        <strain evidence="1 2">CGMCC 1.7748</strain>
    </source>
</reference>
<dbReference type="Pfam" id="PF13645">
    <property type="entry name" value="YkuD_2"/>
    <property type="match status" value="1"/>
</dbReference>
<accession>A0A562KCZ2</accession>
<dbReference type="AlphaFoldDB" id="A0A562KCZ2"/>
<sequence>MRTKRATRADRLHHGGLGPGPPLCYINSMDRRSFTKFALSGLALSFLSDSIGKAAAPEGLLPKNPPPAPVPAAPRVVSFAGKPYARLLEKAKAALDSHAHAFTLRDRIAIADFNAPSRDLRLHVVDLIGGQSSSYLVAHGRGSDPGHSGWLHSFSNEPNSLASSSGAYRTGDIYFGQHGQAMRLIGLDPTNNNAENRAIVVHGADYVSEDHIAAWGKCGRSEGCLAVARHMLPQLIGLLGPGRMVYADKITVAGA</sequence>
<dbReference type="PANTHER" id="PTHR38477">
    <property type="entry name" value="HYPOTHETICAL EXPORTED PROTEIN"/>
    <property type="match status" value="1"/>
</dbReference>